<keyword evidence="1" id="KW-0472">Membrane</keyword>
<reference evidence="2 3" key="1">
    <citation type="submission" date="2021-08" db="EMBL/GenBank/DDBJ databases">
        <title>Muricauda profundi sp. nov., a marine bacterium isolated from deep seawater of the Mariana Trench.</title>
        <authorList>
            <person name="Wei Y."/>
        </authorList>
    </citation>
    <scope>NUCLEOTIDE SEQUENCE [LARGE SCALE GENOMIC DNA]</scope>
    <source>
        <strain evidence="2 3">W52</strain>
    </source>
</reference>
<evidence type="ECO:0000313" key="2">
    <source>
        <dbReference type="EMBL" id="MBW8198472.1"/>
    </source>
</evidence>
<sequence>MPQILKYGILTYFLVLIINELLWFLFGKYEIIIDRKNISTRKGYGLYKLKKNYKISEIANLKILHNVKSDPYIRLNIFWSLYAPHKEVIGFEYNGKERKIGMGAKDFDANGIKSKIEENKNYAQQRTELKNKFF</sequence>
<organism evidence="2 3">
    <name type="scientific">Flagellimonas abyssi</name>
    <dbReference type="NCBI Taxonomy" id="2864871"/>
    <lineage>
        <taxon>Bacteria</taxon>
        <taxon>Pseudomonadati</taxon>
        <taxon>Bacteroidota</taxon>
        <taxon>Flavobacteriia</taxon>
        <taxon>Flavobacteriales</taxon>
        <taxon>Flavobacteriaceae</taxon>
        <taxon>Flagellimonas</taxon>
    </lineage>
</organism>
<protein>
    <submittedName>
        <fullName evidence="2">Uncharacterized protein</fullName>
    </submittedName>
</protein>
<dbReference type="Proteomes" id="UP001196136">
    <property type="component" value="Unassembled WGS sequence"/>
</dbReference>
<comment type="caution">
    <text evidence="2">The sequence shown here is derived from an EMBL/GenBank/DDBJ whole genome shotgun (WGS) entry which is preliminary data.</text>
</comment>
<name>A0ABS7ENT3_9FLAO</name>
<proteinExistence type="predicted"/>
<feature type="transmembrane region" description="Helical" evidence="1">
    <location>
        <begin position="6"/>
        <end position="26"/>
    </location>
</feature>
<keyword evidence="1" id="KW-0812">Transmembrane</keyword>
<gene>
    <name evidence="2" type="ORF">K1F36_01420</name>
</gene>
<keyword evidence="3" id="KW-1185">Reference proteome</keyword>
<dbReference type="EMBL" id="JAHZSV010000001">
    <property type="protein sequence ID" value="MBW8198472.1"/>
    <property type="molecule type" value="Genomic_DNA"/>
</dbReference>
<accession>A0ABS7ENT3</accession>
<evidence type="ECO:0000313" key="3">
    <source>
        <dbReference type="Proteomes" id="UP001196136"/>
    </source>
</evidence>
<dbReference type="RefSeq" id="WP_220112194.1">
    <property type="nucleotide sequence ID" value="NZ_JAHZSV010000001.1"/>
</dbReference>
<evidence type="ECO:0000256" key="1">
    <source>
        <dbReference type="SAM" id="Phobius"/>
    </source>
</evidence>
<keyword evidence="1" id="KW-1133">Transmembrane helix</keyword>